<dbReference type="PROSITE" id="PS50930">
    <property type="entry name" value="HTH_LYTTR"/>
    <property type="match status" value="1"/>
</dbReference>
<organism evidence="4 5">
    <name type="scientific">Tenacibaculum dicentrarchi</name>
    <dbReference type="NCBI Taxonomy" id="669041"/>
    <lineage>
        <taxon>Bacteria</taxon>
        <taxon>Pseudomonadati</taxon>
        <taxon>Bacteroidota</taxon>
        <taxon>Flavobacteriia</taxon>
        <taxon>Flavobacteriales</taxon>
        <taxon>Flavobacteriaceae</taxon>
        <taxon>Tenacibaculum</taxon>
    </lineage>
</organism>
<keyword evidence="5" id="KW-1185">Reference proteome</keyword>
<accession>A0ABM9P099</accession>
<evidence type="ECO:0000256" key="1">
    <source>
        <dbReference type="PROSITE-ProRule" id="PRU00169"/>
    </source>
</evidence>
<protein>
    <recommendedName>
        <fullName evidence="6">LytR family transcriptional regulator</fullName>
    </recommendedName>
</protein>
<name>A0ABM9P099_9FLAO</name>
<evidence type="ECO:0000313" key="5">
    <source>
        <dbReference type="Proteomes" id="UP001497514"/>
    </source>
</evidence>
<proteinExistence type="predicted"/>
<feature type="domain" description="Response regulatory" evidence="2">
    <location>
        <begin position="4"/>
        <end position="118"/>
    </location>
</feature>
<dbReference type="GeneID" id="65209989"/>
<feature type="domain" description="HTH LytTR-type" evidence="3">
    <location>
        <begin position="159"/>
        <end position="264"/>
    </location>
</feature>
<dbReference type="Gene3D" id="2.40.50.1020">
    <property type="entry name" value="LytTr DNA-binding domain"/>
    <property type="match status" value="1"/>
</dbReference>
<keyword evidence="1" id="KW-0597">Phosphoprotein</keyword>
<dbReference type="PROSITE" id="PS50110">
    <property type="entry name" value="RESPONSE_REGULATORY"/>
    <property type="match status" value="1"/>
</dbReference>
<dbReference type="InterPro" id="IPR001789">
    <property type="entry name" value="Sig_transdc_resp-reg_receiver"/>
</dbReference>
<evidence type="ECO:0008006" key="6">
    <source>
        <dbReference type="Google" id="ProtNLM"/>
    </source>
</evidence>
<dbReference type="Pfam" id="PF00072">
    <property type="entry name" value="Response_reg"/>
    <property type="match status" value="1"/>
</dbReference>
<dbReference type="SUPFAM" id="SSF52172">
    <property type="entry name" value="CheY-like"/>
    <property type="match status" value="1"/>
</dbReference>
<dbReference type="SMART" id="SM00448">
    <property type="entry name" value="REC"/>
    <property type="match status" value="1"/>
</dbReference>
<dbReference type="SMART" id="SM00850">
    <property type="entry name" value="LytTR"/>
    <property type="match status" value="1"/>
</dbReference>
<evidence type="ECO:0000259" key="2">
    <source>
        <dbReference type="PROSITE" id="PS50110"/>
    </source>
</evidence>
<dbReference type="InterPro" id="IPR007492">
    <property type="entry name" value="LytTR_DNA-bd_dom"/>
</dbReference>
<dbReference type="Proteomes" id="UP001497514">
    <property type="component" value="Chromosome"/>
</dbReference>
<sequence length="264" mass="30374">MKKSVLIIDSDQQAIDNLKELLTEFNFLKVIDQCTTTIDGINKINTLKPDIVYLDTQLNDVTTGFDVIDKITLSEKPVFIFTSSSNKDALKAFDYGVFDYLLKPLNKIRFFNSIDKLIASKKIENQFSLKSNLDNILNFIKEKSEEKPKINTTVKGTKINIKSGNKVILLERSMIKYISASGYYIEIFTTDNRKFLLRESLSSIIKRLNASNFIRIHRSTIINTNFIDEIIASNYGETDVKINDNKTFRISKSYKKEFQEIIGF</sequence>
<feature type="modified residue" description="4-aspartylphosphate" evidence="1">
    <location>
        <position position="55"/>
    </location>
</feature>
<evidence type="ECO:0000313" key="4">
    <source>
        <dbReference type="EMBL" id="CAL2085360.1"/>
    </source>
</evidence>
<dbReference type="PANTHER" id="PTHR37299">
    <property type="entry name" value="TRANSCRIPTIONAL REGULATOR-RELATED"/>
    <property type="match status" value="1"/>
</dbReference>
<dbReference type="EMBL" id="OZ038524">
    <property type="protein sequence ID" value="CAL2085360.1"/>
    <property type="molecule type" value="Genomic_DNA"/>
</dbReference>
<dbReference type="Gene3D" id="3.40.50.2300">
    <property type="match status" value="1"/>
</dbReference>
<evidence type="ECO:0000259" key="3">
    <source>
        <dbReference type="PROSITE" id="PS50930"/>
    </source>
</evidence>
<dbReference type="PANTHER" id="PTHR37299:SF1">
    <property type="entry name" value="STAGE 0 SPORULATION PROTEIN A HOMOLOG"/>
    <property type="match status" value="1"/>
</dbReference>
<dbReference type="Pfam" id="PF04397">
    <property type="entry name" value="LytTR"/>
    <property type="match status" value="1"/>
</dbReference>
<dbReference type="InterPro" id="IPR046947">
    <property type="entry name" value="LytR-like"/>
</dbReference>
<gene>
    <name evidence="4" type="ORF">TD3509T_1873</name>
</gene>
<dbReference type="InterPro" id="IPR011006">
    <property type="entry name" value="CheY-like_superfamily"/>
</dbReference>
<dbReference type="RefSeq" id="WP_101902970.1">
    <property type="nucleotide sequence ID" value="NZ_OZ038524.1"/>
</dbReference>
<reference evidence="4 5" key="1">
    <citation type="submission" date="2024-05" db="EMBL/GenBank/DDBJ databases">
        <authorList>
            <person name="Duchaud E."/>
        </authorList>
    </citation>
    <scope>NUCLEOTIDE SEQUENCE [LARGE SCALE GENOMIC DNA]</scope>
    <source>
        <strain evidence="4">Ena-SAMPLE-TAB-13-05-2024-13:56:06:370-140309</strain>
    </source>
</reference>